<organism evidence="2 3">
    <name type="scientific">Sphaerisporangium flaviroseum</name>
    <dbReference type="NCBI Taxonomy" id="509199"/>
    <lineage>
        <taxon>Bacteria</taxon>
        <taxon>Bacillati</taxon>
        <taxon>Actinomycetota</taxon>
        <taxon>Actinomycetes</taxon>
        <taxon>Streptosporangiales</taxon>
        <taxon>Streptosporangiaceae</taxon>
        <taxon>Sphaerisporangium</taxon>
    </lineage>
</organism>
<gene>
    <name evidence="2" type="ORF">GCM10022226_24290</name>
</gene>
<protein>
    <submittedName>
        <fullName evidence="2">Uncharacterized protein</fullName>
    </submittedName>
</protein>
<dbReference type="EMBL" id="BAAAZR010000004">
    <property type="protein sequence ID" value="GAA3803641.1"/>
    <property type="molecule type" value="Genomic_DNA"/>
</dbReference>
<evidence type="ECO:0000256" key="1">
    <source>
        <dbReference type="SAM" id="MobiDB-lite"/>
    </source>
</evidence>
<evidence type="ECO:0000313" key="3">
    <source>
        <dbReference type="Proteomes" id="UP001500888"/>
    </source>
</evidence>
<sequence>MAGDRGAAVEGYRAAASRTTSIPERDYLTTRAAQLAAERESRSLAP</sequence>
<feature type="region of interest" description="Disordered" evidence="1">
    <location>
        <begin position="1"/>
        <end position="27"/>
    </location>
</feature>
<dbReference type="Proteomes" id="UP001500888">
    <property type="component" value="Unassembled WGS sequence"/>
</dbReference>
<comment type="caution">
    <text evidence="2">The sequence shown here is derived from an EMBL/GenBank/DDBJ whole genome shotgun (WGS) entry which is preliminary data.</text>
</comment>
<evidence type="ECO:0000313" key="2">
    <source>
        <dbReference type="EMBL" id="GAA3803641.1"/>
    </source>
</evidence>
<proteinExistence type="predicted"/>
<reference evidence="3" key="1">
    <citation type="journal article" date="2019" name="Int. J. Syst. Evol. Microbiol.">
        <title>The Global Catalogue of Microorganisms (GCM) 10K type strain sequencing project: providing services to taxonomists for standard genome sequencing and annotation.</title>
        <authorList>
            <consortium name="The Broad Institute Genomics Platform"/>
            <consortium name="The Broad Institute Genome Sequencing Center for Infectious Disease"/>
            <person name="Wu L."/>
            <person name="Ma J."/>
        </authorList>
    </citation>
    <scope>NUCLEOTIDE SEQUENCE [LARGE SCALE GENOMIC DNA]</scope>
    <source>
        <strain evidence="3">JCM 16908</strain>
    </source>
</reference>
<accession>A0ABP7I160</accession>
<keyword evidence="3" id="KW-1185">Reference proteome</keyword>
<name>A0ABP7I160_9ACTN</name>